<evidence type="ECO:0000259" key="2">
    <source>
        <dbReference type="Pfam" id="PF03407"/>
    </source>
</evidence>
<name>B7GE17_PHATC</name>
<dbReference type="PANTHER" id="PTHR47032">
    <property type="entry name" value="UDP-D-XYLOSE:L-FUCOSE ALPHA-1,3-D-XYLOSYLTRANSFERASE-RELATED"/>
    <property type="match status" value="1"/>
</dbReference>
<evidence type="ECO:0000256" key="1">
    <source>
        <dbReference type="SAM" id="MobiDB-lite"/>
    </source>
</evidence>
<accession>B7GE17</accession>
<reference evidence="4" key="2">
    <citation type="submission" date="2008-08" db="EMBL/GenBank/DDBJ databases">
        <authorList>
            <consortium name="Diatom Consortium"/>
            <person name="Grigoriev I."/>
            <person name="Grimwood J."/>
            <person name="Kuo A."/>
            <person name="Otillar R.P."/>
            <person name="Salamov A."/>
            <person name="Detter J.C."/>
            <person name="Lindquist E."/>
            <person name="Shapiro H."/>
            <person name="Lucas S."/>
            <person name="Glavina del Rio T."/>
            <person name="Pitluck S."/>
            <person name="Rokhsar D."/>
            <person name="Bowler C."/>
        </authorList>
    </citation>
    <scope>GENOME REANNOTATION</scope>
    <source>
        <strain evidence="4">CCAP 1055/1</strain>
    </source>
</reference>
<protein>
    <recommendedName>
        <fullName evidence="2">Nucleotide-diphospho-sugar transferase domain-containing protein</fullName>
    </recommendedName>
</protein>
<reference evidence="3 4" key="1">
    <citation type="journal article" date="2008" name="Nature">
        <title>The Phaeodactylum genome reveals the evolutionary history of diatom genomes.</title>
        <authorList>
            <person name="Bowler C."/>
            <person name="Allen A.E."/>
            <person name="Badger J.H."/>
            <person name="Grimwood J."/>
            <person name="Jabbari K."/>
            <person name="Kuo A."/>
            <person name="Maheswari U."/>
            <person name="Martens C."/>
            <person name="Maumus F."/>
            <person name="Otillar R.P."/>
            <person name="Rayko E."/>
            <person name="Salamov A."/>
            <person name="Vandepoele K."/>
            <person name="Beszteri B."/>
            <person name="Gruber A."/>
            <person name="Heijde M."/>
            <person name="Katinka M."/>
            <person name="Mock T."/>
            <person name="Valentin K."/>
            <person name="Verret F."/>
            <person name="Berges J.A."/>
            <person name="Brownlee C."/>
            <person name="Cadoret J.P."/>
            <person name="Chiovitti A."/>
            <person name="Choi C.J."/>
            <person name="Coesel S."/>
            <person name="De Martino A."/>
            <person name="Detter J.C."/>
            <person name="Durkin C."/>
            <person name="Falciatore A."/>
            <person name="Fournet J."/>
            <person name="Haruta M."/>
            <person name="Huysman M.J."/>
            <person name="Jenkins B.D."/>
            <person name="Jiroutova K."/>
            <person name="Jorgensen R.E."/>
            <person name="Joubert Y."/>
            <person name="Kaplan A."/>
            <person name="Kroger N."/>
            <person name="Kroth P.G."/>
            <person name="La Roche J."/>
            <person name="Lindquist E."/>
            <person name="Lommer M."/>
            <person name="Martin-Jezequel V."/>
            <person name="Lopez P.J."/>
            <person name="Lucas S."/>
            <person name="Mangogna M."/>
            <person name="McGinnis K."/>
            <person name="Medlin L.K."/>
            <person name="Montsant A."/>
            <person name="Oudot-Le Secq M.P."/>
            <person name="Napoli C."/>
            <person name="Obornik M."/>
            <person name="Parker M.S."/>
            <person name="Petit J.L."/>
            <person name="Porcel B.M."/>
            <person name="Poulsen N."/>
            <person name="Robison M."/>
            <person name="Rychlewski L."/>
            <person name="Rynearson T.A."/>
            <person name="Schmutz J."/>
            <person name="Shapiro H."/>
            <person name="Siaut M."/>
            <person name="Stanley M."/>
            <person name="Sussman M.R."/>
            <person name="Taylor A.R."/>
            <person name="Vardi A."/>
            <person name="von Dassow P."/>
            <person name="Vyverman W."/>
            <person name="Willis A."/>
            <person name="Wyrwicz L.S."/>
            <person name="Rokhsar D.S."/>
            <person name="Weissenbach J."/>
            <person name="Armbrust E.V."/>
            <person name="Green B.R."/>
            <person name="Van de Peer Y."/>
            <person name="Grigoriev I.V."/>
        </authorList>
    </citation>
    <scope>NUCLEOTIDE SEQUENCE [LARGE SCALE GENOMIC DNA]</scope>
    <source>
        <strain evidence="3 4">CCAP 1055/1</strain>
    </source>
</reference>
<dbReference type="Pfam" id="PF03407">
    <property type="entry name" value="Nucleotid_trans"/>
    <property type="match status" value="1"/>
</dbReference>
<feature type="domain" description="Nucleotide-diphospho-sugar transferase" evidence="2">
    <location>
        <begin position="356"/>
        <end position="570"/>
    </location>
</feature>
<dbReference type="OrthoDB" id="540503at2759"/>
<keyword evidence="4" id="KW-1185">Reference proteome</keyword>
<feature type="region of interest" description="Disordered" evidence="1">
    <location>
        <begin position="1"/>
        <end position="38"/>
    </location>
</feature>
<dbReference type="InterPro" id="IPR052636">
    <property type="entry name" value="UDP-D-xylose:L-fucose_XylT"/>
</dbReference>
<dbReference type="Proteomes" id="UP000000759">
    <property type="component" value="Chromosome 29"/>
</dbReference>
<dbReference type="InParanoid" id="B7GE17"/>
<gene>
    <name evidence="3" type="ORF">PHATRDRAFT_50412</name>
</gene>
<dbReference type="HOGENOM" id="CLU_025479_0_0_1"/>
<organism evidence="3 4">
    <name type="scientific">Phaeodactylum tricornutum (strain CCAP 1055/1)</name>
    <dbReference type="NCBI Taxonomy" id="556484"/>
    <lineage>
        <taxon>Eukaryota</taxon>
        <taxon>Sar</taxon>
        <taxon>Stramenopiles</taxon>
        <taxon>Ochrophyta</taxon>
        <taxon>Bacillariophyta</taxon>
        <taxon>Bacillariophyceae</taxon>
        <taxon>Bacillariophycidae</taxon>
        <taxon>Naviculales</taxon>
        <taxon>Phaeodactylaceae</taxon>
        <taxon>Phaeodactylum</taxon>
    </lineage>
</organism>
<dbReference type="GeneID" id="7199168"/>
<dbReference type="PaxDb" id="2850-Phatr50412"/>
<feature type="compositionally biased region" description="Basic residues" evidence="1">
    <location>
        <begin position="23"/>
        <end position="38"/>
    </location>
</feature>
<dbReference type="EMBL" id="CM000631">
    <property type="protein sequence ID" value="EEC43226.1"/>
    <property type="molecule type" value="Genomic_DNA"/>
</dbReference>
<sequence>MLPSNHNHTGVPVVGTGPPRRSSSAKHNLHGNASHHRNGSSLLSSSTILLVLATAIPSFFLGTLTCLFAGIDCQHQSSATVNLLEAWRSADRESTSCTASSIERQLQARIQTLQAQWEADLETKIQQRTRQMVKPDGSDTSTSGYHRDWLFPSDRTGRFVTALVRTPKLGLVDNLDLGVPVDPPGKGYEDVLLLYSRESTLPQPVRDDPTLTFMANTTAALEHCDFVNVVLTEHSAGRKQCIAVVPQYESYHLQKWMRAHPQSGKLDTAVPLRLVSRGHADNGRQNFIPPALDDARQAWEVLKQYLDSVDAVLEELKPLLENIAIENTVIVMVVNFGQTELLMNFVCAAKSRSLDLSNVIVFTTDQESTDLATSLGLTAYYDQRNFGEIPSEAARRYGDRRFTAMMMAKVICVQLVSMLGYDLLFQDVDIVWFSNPLEYFAHADPGMDMFFQDDGAHSTRYAPYSANSGLYFVRHNRRTRHFLTSLLMVGDLIVKTDSHQQALVATLNEHVSLFGLRVKVLARETDEFPGGYHWNQRSGKYMRAFYSGDVHPVLFHMSWTLNKKDKLLYLRQMGEWYVQEHCVEKKRSQILGLPTDTDANAVDSSTLDLVEPCCSAEALVSCHYRDKPSIIPCKDSPPIDKGKPSFW</sequence>
<dbReference type="eggNOG" id="ENOG502R34C">
    <property type="taxonomic scope" value="Eukaryota"/>
</dbReference>
<dbReference type="AlphaFoldDB" id="B7GE17"/>
<proteinExistence type="predicted"/>
<dbReference type="GO" id="GO:0005794">
    <property type="term" value="C:Golgi apparatus"/>
    <property type="evidence" value="ECO:0007669"/>
    <property type="project" value="TreeGrafter"/>
</dbReference>
<evidence type="ECO:0000313" key="4">
    <source>
        <dbReference type="Proteomes" id="UP000000759"/>
    </source>
</evidence>
<dbReference type="InterPro" id="IPR005069">
    <property type="entry name" value="Nucl-diP-sugar_transferase"/>
</dbReference>
<dbReference type="KEGG" id="pti:PHATRDRAFT_50412"/>
<dbReference type="RefSeq" id="XP_002185357.1">
    <property type="nucleotide sequence ID" value="XM_002185321.1"/>
</dbReference>
<dbReference type="PANTHER" id="PTHR47032:SF1">
    <property type="entry name" value="UDP-D-XYLOSE:L-FUCOSE ALPHA-1,3-D-XYLOSYLTRANSFERASE-RELATED"/>
    <property type="match status" value="1"/>
</dbReference>
<evidence type="ECO:0000313" key="3">
    <source>
        <dbReference type="EMBL" id="EEC43226.1"/>
    </source>
</evidence>
<dbReference type="GO" id="GO:0016757">
    <property type="term" value="F:glycosyltransferase activity"/>
    <property type="evidence" value="ECO:0007669"/>
    <property type="project" value="TreeGrafter"/>
</dbReference>